<gene>
    <name evidence="11" type="ORF">DRF58_02675</name>
</gene>
<dbReference type="InterPro" id="IPR000891">
    <property type="entry name" value="PYR_CT"/>
</dbReference>
<keyword evidence="4" id="KW-0432">Leucine biosynthesis</keyword>
<evidence type="ECO:0000256" key="7">
    <source>
        <dbReference type="ARBA" id="ARBA00023211"/>
    </source>
</evidence>
<dbReference type="GO" id="GO:0003852">
    <property type="term" value="F:2-isopropylmalate synthase activity"/>
    <property type="evidence" value="ECO:0007669"/>
    <property type="project" value="UniProtKB-EC"/>
</dbReference>
<sequence length="387" mass="43063">MNPEKIEIFDTTLRDGEQVPGCKLNTEQKLVIAEKLDFLGVDIIEAGFPISSPGDFQSVQEISKIVKNAKVCGLTRANKKDIEVAAEALKYAKRPRIHTGIGTSDSHIKFKFNSTREEVLERAVEAVKYARNFVDDVEFYAEDAGRTDNDFLAKVCEEVIKAGATVLNIPDTTGYCLPEEYGRKIKYLRDNVKDIDKAILSCHCHNDLGMATANSISGIINGARQIECTINGLGERAGNTALEEVVMIIKQHPDLNFFTDINSKMLNEMSYLVSDLMGMPVQPNKAIVGANAFAHSSGIHQDGVIKNRETYEIIDPREVGINESSIVLTARSGRSALAYRFKNIGFDVTKVELDFLYQEFLKIADTKKEVNNDDLSYMMKSFNQKIG</sequence>
<comment type="pathway">
    <text evidence="1">Amino-acid biosynthesis; L-leucine biosynthesis; L-leucine from 3-methyl-2-oxobutanoate: step 1/4.</text>
</comment>
<protein>
    <recommendedName>
        <fullName evidence="3">2-isopropylmalate synthase</fullName>
        <ecNumber evidence="3">2.3.3.13</ecNumber>
    </recommendedName>
</protein>
<keyword evidence="7" id="KW-0464">Manganese</keyword>
<accession>A0A3D9D3D6</accession>
<dbReference type="EMBL" id="QNUG01000004">
    <property type="protein sequence ID" value="REC72523.1"/>
    <property type="molecule type" value="Genomic_DNA"/>
</dbReference>
<evidence type="ECO:0000256" key="1">
    <source>
        <dbReference type="ARBA" id="ARBA00004689"/>
    </source>
</evidence>
<dbReference type="GO" id="GO:0009098">
    <property type="term" value="P:L-leucine biosynthetic process"/>
    <property type="evidence" value="ECO:0007669"/>
    <property type="project" value="UniProtKB-KW"/>
</dbReference>
<dbReference type="AlphaFoldDB" id="A0A3D9D3D6"/>
<evidence type="ECO:0000313" key="12">
    <source>
        <dbReference type="Proteomes" id="UP000256326"/>
    </source>
</evidence>
<evidence type="ECO:0000256" key="3">
    <source>
        <dbReference type="ARBA" id="ARBA00012973"/>
    </source>
</evidence>
<evidence type="ECO:0000256" key="4">
    <source>
        <dbReference type="ARBA" id="ARBA00022430"/>
    </source>
</evidence>
<reference evidence="11 12" key="1">
    <citation type="journal article" date="2006" name="Int. J. Syst. Evol. Microbiol.">
        <title>Chryseobacterium hispanicum sp. nov., isolated from the drinking water distribution system of Sevilla, Spain.</title>
        <authorList>
            <person name="Gallego V."/>
            <person name="Garcia M.T."/>
            <person name="Ventosa A."/>
        </authorList>
    </citation>
    <scope>NUCLEOTIDE SEQUENCE [LARGE SCALE GENOMIC DNA]</scope>
    <source>
        <strain evidence="11 12">KCTC 22104</strain>
    </source>
</reference>
<dbReference type="RefSeq" id="WP_116032519.1">
    <property type="nucleotide sequence ID" value="NZ_JBHLVV010000051.1"/>
</dbReference>
<name>A0A3D9D3D6_9FLAO</name>
<keyword evidence="5" id="KW-0028">Amino-acid biosynthesis</keyword>
<evidence type="ECO:0000256" key="8">
    <source>
        <dbReference type="ARBA" id="ARBA00023304"/>
    </source>
</evidence>
<dbReference type="Proteomes" id="UP000256326">
    <property type="component" value="Unassembled WGS sequence"/>
</dbReference>
<dbReference type="FunFam" id="1.10.238.260:FF:000001">
    <property type="entry name" value="2-isopropylmalate synthase"/>
    <property type="match status" value="1"/>
</dbReference>
<dbReference type="PROSITE" id="PS00815">
    <property type="entry name" value="AIPM_HOMOCIT_SYNTH_1"/>
    <property type="match status" value="1"/>
</dbReference>
<dbReference type="PANTHER" id="PTHR10277:SF9">
    <property type="entry name" value="2-ISOPROPYLMALATE SYNTHASE 1, CHLOROPLASTIC-RELATED"/>
    <property type="match status" value="1"/>
</dbReference>
<dbReference type="InterPro" id="IPR013785">
    <property type="entry name" value="Aldolase_TIM"/>
</dbReference>
<evidence type="ECO:0000259" key="10">
    <source>
        <dbReference type="PROSITE" id="PS50991"/>
    </source>
</evidence>
<organism evidence="11 12">
    <name type="scientific">Epilithonimonas hispanica</name>
    <dbReference type="NCBI Taxonomy" id="358687"/>
    <lineage>
        <taxon>Bacteria</taxon>
        <taxon>Pseudomonadati</taxon>
        <taxon>Bacteroidota</taxon>
        <taxon>Flavobacteriia</taxon>
        <taxon>Flavobacteriales</taxon>
        <taxon>Weeksellaceae</taxon>
        <taxon>Chryseobacterium group</taxon>
        <taxon>Epilithonimonas</taxon>
    </lineage>
</organism>
<proteinExistence type="inferred from homology"/>
<evidence type="ECO:0000256" key="5">
    <source>
        <dbReference type="ARBA" id="ARBA00022605"/>
    </source>
</evidence>
<dbReference type="InterPro" id="IPR050073">
    <property type="entry name" value="2-IPM_HCS-like"/>
</dbReference>
<feature type="domain" description="Pyruvate carboxyltransferase" evidence="10">
    <location>
        <begin position="6"/>
        <end position="267"/>
    </location>
</feature>
<dbReference type="PROSITE" id="PS00816">
    <property type="entry name" value="AIPM_HOMOCIT_SYNTH_2"/>
    <property type="match status" value="1"/>
</dbReference>
<keyword evidence="12" id="KW-1185">Reference proteome</keyword>
<dbReference type="Pfam" id="PF22617">
    <property type="entry name" value="HCS_D2"/>
    <property type="match status" value="1"/>
</dbReference>
<dbReference type="InterPro" id="IPR054691">
    <property type="entry name" value="LeuA/HCS_post-cat"/>
</dbReference>
<dbReference type="Pfam" id="PF00682">
    <property type="entry name" value="HMGL-like"/>
    <property type="match status" value="1"/>
</dbReference>
<dbReference type="EC" id="2.3.3.13" evidence="3"/>
<keyword evidence="6 9" id="KW-0808">Transferase</keyword>
<evidence type="ECO:0000256" key="2">
    <source>
        <dbReference type="ARBA" id="ARBA00009396"/>
    </source>
</evidence>
<keyword evidence="8" id="KW-0100">Branched-chain amino acid biosynthesis</keyword>
<dbReference type="InterPro" id="IPR002034">
    <property type="entry name" value="AIPM/Hcit_synth_CS"/>
</dbReference>
<evidence type="ECO:0000256" key="6">
    <source>
        <dbReference type="ARBA" id="ARBA00022679"/>
    </source>
</evidence>
<dbReference type="Gene3D" id="1.10.238.260">
    <property type="match status" value="1"/>
</dbReference>
<dbReference type="PANTHER" id="PTHR10277">
    <property type="entry name" value="HOMOCITRATE SYNTHASE-RELATED"/>
    <property type="match status" value="1"/>
</dbReference>
<dbReference type="SUPFAM" id="SSF51569">
    <property type="entry name" value="Aldolase"/>
    <property type="match status" value="1"/>
</dbReference>
<keyword evidence="11" id="KW-0012">Acyltransferase</keyword>
<dbReference type="Gene3D" id="3.20.20.70">
    <property type="entry name" value="Aldolase class I"/>
    <property type="match status" value="1"/>
</dbReference>
<dbReference type="OrthoDB" id="9804858at2"/>
<comment type="caution">
    <text evidence="11">The sequence shown here is derived from an EMBL/GenBank/DDBJ whole genome shotgun (WGS) entry which is preliminary data.</text>
</comment>
<comment type="similarity">
    <text evidence="2">Belongs to the alpha-IPM synthase/homocitrate synthase family. LeuA type 1 subfamily.</text>
</comment>
<dbReference type="CDD" id="cd07940">
    <property type="entry name" value="DRE_TIM_IPMS"/>
    <property type="match status" value="1"/>
</dbReference>
<dbReference type="PROSITE" id="PS50991">
    <property type="entry name" value="PYR_CT"/>
    <property type="match status" value="1"/>
</dbReference>
<evidence type="ECO:0000313" key="11">
    <source>
        <dbReference type="EMBL" id="REC72523.1"/>
    </source>
</evidence>
<evidence type="ECO:0000256" key="9">
    <source>
        <dbReference type="RuleBase" id="RU003523"/>
    </source>
</evidence>
<dbReference type="NCBIfam" id="NF002086">
    <property type="entry name" value="PRK00915.1-3"/>
    <property type="match status" value="1"/>
</dbReference>
<dbReference type="FunFam" id="3.20.20.70:FF:000010">
    <property type="entry name" value="2-isopropylmalate synthase"/>
    <property type="match status" value="1"/>
</dbReference>